<dbReference type="InterPro" id="IPR053222">
    <property type="entry name" value="Zygotic_Embryogenesis-Asso"/>
</dbReference>
<dbReference type="Pfam" id="PF00646">
    <property type="entry name" value="F-box"/>
    <property type="match status" value="1"/>
</dbReference>
<name>E3N0V4_CAERE</name>
<reference evidence="2" key="1">
    <citation type="submission" date="2007-07" db="EMBL/GenBank/DDBJ databases">
        <title>PCAP assembly of the Caenorhabditis remanei genome.</title>
        <authorList>
            <consortium name="The Caenorhabditis remanei Sequencing Consortium"/>
            <person name="Wilson R.K."/>
        </authorList>
    </citation>
    <scope>NUCLEOTIDE SEQUENCE [LARGE SCALE GENOMIC DNA]</scope>
    <source>
        <strain evidence="2">PB4641</strain>
    </source>
</reference>
<dbReference type="PANTHER" id="PTHR22899:SF0">
    <property type="entry name" value="F-BOX ASSOCIATED DOMAIN-CONTAINING PROTEIN-RELATED"/>
    <property type="match status" value="1"/>
</dbReference>
<evidence type="ECO:0000313" key="2">
    <source>
        <dbReference type="EMBL" id="EFP13570.1"/>
    </source>
</evidence>
<dbReference type="AlphaFoldDB" id="E3N0V4"/>
<dbReference type="CTD" id="9827161"/>
<dbReference type="EMBL" id="DS268506">
    <property type="protein sequence ID" value="EFP13570.1"/>
    <property type="molecule type" value="Genomic_DNA"/>
</dbReference>
<dbReference type="RefSeq" id="XP_003098049.2">
    <property type="nucleotide sequence ID" value="XM_003098001.2"/>
</dbReference>
<organism evidence="3">
    <name type="scientific">Caenorhabditis remanei</name>
    <name type="common">Caenorhabditis vulgaris</name>
    <dbReference type="NCBI Taxonomy" id="31234"/>
    <lineage>
        <taxon>Eukaryota</taxon>
        <taxon>Metazoa</taxon>
        <taxon>Ecdysozoa</taxon>
        <taxon>Nematoda</taxon>
        <taxon>Chromadorea</taxon>
        <taxon>Rhabditida</taxon>
        <taxon>Rhabditina</taxon>
        <taxon>Rhabditomorpha</taxon>
        <taxon>Rhabditoidea</taxon>
        <taxon>Rhabditidae</taxon>
        <taxon>Peloderinae</taxon>
        <taxon>Caenorhabditis</taxon>
    </lineage>
</organism>
<dbReference type="Proteomes" id="UP000008281">
    <property type="component" value="Unassembled WGS sequence"/>
</dbReference>
<feature type="domain" description="F-box" evidence="1">
    <location>
        <begin position="4"/>
        <end position="40"/>
    </location>
</feature>
<evidence type="ECO:0000259" key="1">
    <source>
        <dbReference type="PROSITE" id="PS50181"/>
    </source>
</evidence>
<dbReference type="InParanoid" id="E3N0V4"/>
<dbReference type="KEGG" id="crq:GCK72_021251"/>
<sequence length="318" mass="37058">MTTPFPLLRLPRLALISVFMHMEPNEVIMFALLSKRANKLSKCLRKLSASSIDLVVENDSHHLTVLFMHREELPFNTNNFWSTETILHKNVGLSVSEWIERVQDVTNCKSLKRVDLRGSPRLDMCDALSSLNNISELYIHPGCPESFVEKALRILSPVTNEINMWSIPFENREEFRTFLKTNLDYLSIYYCASEIPKFEFSMDDVLIANPLKLQLIEGPSSVEDINQFFLNWLQNTIDSRMEHFSMNVRENVNEDNLLNGLNAVSFLEERTFHYSKEIDFPFETFSSGYDIERVDGKKATITFVNSYPIRRIDFYIWS</sequence>
<gene>
    <name evidence="2" type="ORF">CRE_10489</name>
</gene>
<dbReference type="FunCoup" id="E3N0V4">
    <property type="interactions" value="521"/>
</dbReference>
<dbReference type="Pfam" id="PF07735">
    <property type="entry name" value="FBA_2"/>
    <property type="match status" value="1"/>
</dbReference>
<proteinExistence type="predicted"/>
<dbReference type="InterPro" id="IPR001810">
    <property type="entry name" value="F-box_dom"/>
</dbReference>
<protein>
    <recommendedName>
        <fullName evidence="1">F-box domain-containing protein</fullName>
    </recommendedName>
</protein>
<accession>E3N0V4</accession>
<dbReference type="HOGENOM" id="CLU_028840_5_2_1"/>
<dbReference type="GeneID" id="9827161"/>
<dbReference type="InterPro" id="IPR012885">
    <property type="entry name" value="F-box_Sdz-33"/>
</dbReference>
<dbReference type="PANTHER" id="PTHR22899">
    <property type="entry name" value="CYCLIN-RELATED F-BOX FAMILY"/>
    <property type="match status" value="1"/>
</dbReference>
<evidence type="ECO:0000313" key="3">
    <source>
        <dbReference type="Proteomes" id="UP000008281"/>
    </source>
</evidence>
<dbReference type="PROSITE" id="PS50181">
    <property type="entry name" value="FBOX"/>
    <property type="match status" value="1"/>
</dbReference>
<keyword evidence="3" id="KW-1185">Reference proteome</keyword>